<dbReference type="GO" id="GO:0006355">
    <property type="term" value="P:regulation of DNA-templated transcription"/>
    <property type="evidence" value="ECO:0007669"/>
    <property type="project" value="InterPro"/>
</dbReference>
<proteinExistence type="predicted"/>
<evidence type="ECO:0000259" key="2">
    <source>
        <dbReference type="PROSITE" id="PS50112"/>
    </source>
</evidence>
<feature type="compositionally biased region" description="Basic and acidic residues" evidence="1">
    <location>
        <begin position="1"/>
        <end position="13"/>
    </location>
</feature>
<dbReference type="PROSITE" id="PS50112">
    <property type="entry name" value="PAS"/>
    <property type="match status" value="1"/>
</dbReference>
<dbReference type="Gene3D" id="3.30.450.20">
    <property type="entry name" value="PAS domain"/>
    <property type="match status" value="1"/>
</dbReference>
<name>A0A1N7CQQ6_9EURY</name>
<feature type="region of interest" description="Disordered" evidence="1">
    <location>
        <begin position="1"/>
        <end position="20"/>
    </location>
</feature>
<dbReference type="CDD" id="cd00130">
    <property type="entry name" value="PAS"/>
    <property type="match status" value="1"/>
</dbReference>
<organism evidence="3 4">
    <name type="scientific">Natronorubrum thiooxidans</name>
    <dbReference type="NCBI Taxonomy" id="308853"/>
    <lineage>
        <taxon>Archaea</taxon>
        <taxon>Methanobacteriati</taxon>
        <taxon>Methanobacteriota</taxon>
        <taxon>Stenosarchaea group</taxon>
        <taxon>Halobacteria</taxon>
        <taxon>Halobacteriales</taxon>
        <taxon>Natrialbaceae</taxon>
        <taxon>Natronorubrum</taxon>
    </lineage>
</organism>
<dbReference type="NCBIfam" id="TIGR00229">
    <property type="entry name" value="sensory_box"/>
    <property type="match status" value="1"/>
</dbReference>
<dbReference type="SMART" id="SM00091">
    <property type="entry name" value="PAS"/>
    <property type="match status" value="1"/>
</dbReference>
<dbReference type="Proteomes" id="UP000185936">
    <property type="component" value="Unassembled WGS sequence"/>
</dbReference>
<feature type="domain" description="PAS" evidence="2">
    <location>
        <begin position="21"/>
        <end position="91"/>
    </location>
</feature>
<evidence type="ECO:0000313" key="4">
    <source>
        <dbReference type="Proteomes" id="UP000185936"/>
    </source>
</evidence>
<reference evidence="4" key="1">
    <citation type="submission" date="2017-01" db="EMBL/GenBank/DDBJ databases">
        <authorList>
            <person name="Varghese N."/>
            <person name="Submissions S."/>
        </authorList>
    </citation>
    <scope>NUCLEOTIDE SEQUENCE [LARGE SCALE GENOMIC DNA]</scope>
    <source>
        <strain evidence="4">type strain: HArc-</strain>
    </source>
</reference>
<dbReference type="EMBL" id="FTNR01000001">
    <property type="protein sequence ID" value="SIR65939.1"/>
    <property type="molecule type" value="Genomic_DNA"/>
</dbReference>
<keyword evidence="4" id="KW-1185">Reference proteome</keyword>
<accession>A0A1N7CQQ6</accession>
<dbReference type="InterPro" id="IPR013767">
    <property type="entry name" value="PAS_fold"/>
</dbReference>
<dbReference type="Pfam" id="PF00989">
    <property type="entry name" value="PAS"/>
    <property type="match status" value="1"/>
</dbReference>
<gene>
    <name evidence="3" type="ORF">SAMN05421752_101520</name>
</gene>
<dbReference type="STRING" id="308853.SAMN05421752_101520"/>
<dbReference type="AlphaFoldDB" id="A0A1N7CQQ6"/>
<evidence type="ECO:0000313" key="3">
    <source>
        <dbReference type="EMBL" id="SIR65939.1"/>
    </source>
</evidence>
<dbReference type="InterPro" id="IPR035965">
    <property type="entry name" value="PAS-like_dom_sf"/>
</dbReference>
<sequence>MGDREDTATRDSQTDSVDSAGGQQYRALVELLDDGVYRLDSDGHIIAVNDALVEITSYARRDLLGEHVSSIVGERDVTRLEREIRTRLETAVDDDTTFEVGIETADGNRLPCTVQFSLLVTAGEFDGTVGIVRPVDASALARSKSDQRFESLVDAVEEYAIFMLDPNGHVVSWNEGPNGSKATTKRR</sequence>
<dbReference type="InterPro" id="IPR000014">
    <property type="entry name" value="PAS"/>
</dbReference>
<dbReference type="SUPFAM" id="SSF55785">
    <property type="entry name" value="PYP-like sensor domain (PAS domain)"/>
    <property type="match status" value="1"/>
</dbReference>
<protein>
    <submittedName>
        <fullName evidence="3">PAS domain S-box-containing protein</fullName>
    </submittedName>
</protein>
<evidence type="ECO:0000256" key="1">
    <source>
        <dbReference type="SAM" id="MobiDB-lite"/>
    </source>
</evidence>